<dbReference type="RefSeq" id="WP_146957152.1">
    <property type="nucleotide sequence ID" value="NZ_CP042467.1"/>
</dbReference>
<dbReference type="OrthoDB" id="9779457at2"/>
<feature type="region of interest" description="Disordered" evidence="1">
    <location>
        <begin position="104"/>
        <end position="126"/>
    </location>
</feature>
<feature type="domain" description="Cyclic nucleotide-binding" evidence="2">
    <location>
        <begin position="306"/>
        <end position="425"/>
    </location>
</feature>
<dbReference type="Proteomes" id="UP000321595">
    <property type="component" value="Chromosome"/>
</dbReference>
<proteinExistence type="predicted"/>
<evidence type="ECO:0000256" key="1">
    <source>
        <dbReference type="SAM" id="MobiDB-lite"/>
    </source>
</evidence>
<dbReference type="GO" id="GO:0005952">
    <property type="term" value="C:cAMP-dependent protein kinase complex"/>
    <property type="evidence" value="ECO:0007669"/>
    <property type="project" value="InterPro"/>
</dbReference>
<name>A0A5B8XM51_9DELT</name>
<dbReference type="KEGG" id="bbae:FRD01_01985"/>
<dbReference type="SUPFAM" id="SSF48452">
    <property type="entry name" value="TPR-like"/>
    <property type="match status" value="1"/>
</dbReference>
<dbReference type="InterPro" id="IPR050503">
    <property type="entry name" value="cAMP-dep_PK_reg_su-like"/>
</dbReference>
<keyword evidence="4" id="KW-1185">Reference proteome</keyword>
<dbReference type="EMBL" id="CP042467">
    <property type="protein sequence ID" value="QED26048.1"/>
    <property type="molecule type" value="Genomic_DNA"/>
</dbReference>
<dbReference type="Pfam" id="PF00027">
    <property type="entry name" value="cNMP_binding"/>
    <property type="match status" value="2"/>
</dbReference>
<dbReference type="PANTHER" id="PTHR11635:SF152">
    <property type="entry name" value="CAMP-DEPENDENT PROTEIN KINASE TYPE I REGULATORY SUBUNIT-RELATED"/>
    <property type="match status" value="1"/>
</dbReference>
<dbReference type="InterPro" id="IPR018490">
    <property type="entry name" value="cNMP-bd_dom_sf"/>
</dbReference>
<gene>
    <name evidence="3" type="ORF">FRD01_01985</name>
</gene>
<reference evidence="3 4" key="1">
    <citation type="submission" date="2019-08" db="EMBL/GenBank/DDBJ databases">
        <authorList>
            <person name="Liang Q."/>
        </authorList>
    </citation>
    <scope>NUCLEOTIDE SEQUENCE [LARGE SCALE GENOMIC DNA]</scope>
    <source>
        <strain evidence="3 4">V1718</strain>
    </source>
</reference>
<evidence type="ECO:0000313" key="4">
    <source>
        <dbReference type="Proteomes" id="UP000321595"/>
    </source>
</evidence>
<accession>A0A5B8XM51</accession>
<evidence type="ECO:0000259" key="2">
    <source>
        <dbReference type="PROSITE" id="PS50042"/>
    </source>
</evidence>
<dbReference type="GO" id="GO:0005829">
    <property type="term" value="C:cytosol"/>
    <property type="evidence" value="ECO:0007669"/>
    <property type="project" value="TreeGrafter"/>
</dbReference>
<dbReference type="Gene3D" id="2.60.120.10">
    <property type="entry name" value="Jelly Rolls"/>
    <property type="match status" value="2"/>
</dbReference>
<dbReference type="InterPro" id="IPR014710">
    <property type="entry name" value="RmlC-like_jellyroll"/>
</dbReference>
<dbReference type="CDD" id="cd00038">
    <property type="entry name" value="CAP_ED"/>
    <property type="match status" value="2"/>
</dbReference>
<organism evidence="3 4">
    <name type="scientific">Microvenator marinus</name>
    <dbReference type="NCBI Taxonomy" id="2600177"/>
    <lineage>
        <taxon>Bacteria</taxon>
        <taxon>Deltaproteobacteria</taxon>
        <taxon>Bradymonadales</taxon>
        <taxon>Microvenatoraceae</taxon>
        <taxon>Microvenator</taxon>
    </lineage>
</organism>
<sequence length="578" mass="65615">MASDKLRKYLAYYQKVLREDPENIEARLRLAAIFREMGRKTHAVEEYVAASKLLARDGLPLEAIAACKAVLELDPTHTEIQFFLARLFAQVPEATGHAGRIARPVEAETESPSSRELVIPRDTRGFDDVSDSDLEESLIELNRPKAQAQNAELTKNEDVLKTVWSNHQDNEFEEDSLAEVTEVDEEQTQHDLDSIVRIRREEFVGTQDIEATDILSEAPSGIYVRERQDTLRMTTELSDDLIVSVEPTETIELGVFDMESLELDEESIEFELPELDEFEEPSSPISRELEPRVLNVRRSEIPEIPLLSQLTQEAFLDLLNVVEFREVPEGELLLSPINESRALFIIVKGEVEVWKETEVGRVFLDTMKEGSFFGEFQLLTGRAGRANVSAKSDVRLLELSEPVLNRLGERYPEVWDVLWEFFFRRMLNNLLASSPIFRSLSQAERQELAGQFRQEEYLSNDVVTKEGEFNDQLLLVLSGELVVQRDLGGIKQELARIAEGEFLGVASTLGEEAYPADVIAARDTVLHCLSGERFRALVDGNIHVAREVHKEMRKRRSLSSQFTSGITTYAELGVTREE</sequence>
<protein>
    <submittedName>
        <fullName evidence="3">Cyclic nucleotide-binding domain-containing protein</fullName>
    </submittedName>
</protein>
<dbReference type="InterPro" id="IPR000595">
    <property type="entry name" value="cNMP-bd_dom"/>
</dbReference>
<evidence type="ECO:0000313" key="3">
    <source>
        <dbReference type="EMBL" id="QED26048.1"/>
    </source>
</evidence>
<dbReference type="PANTHER" id="PTHR11635">
    <property type="entry name" value="CAMP-DEPENDENT PROTEIN KINASE REGULATORY CHAIN"/>
    <property type="match status" value="1"/>
</dbReference>
<dbReference type="PROSITE" id="PS50042">
    <property type="entry name" value="CNMP_BINDING_3"/>
    <property type="match status" value="2"/>
</dbReference>
<dbReference type="AlphaFoldDB" id="A0A5B8XM51"/>
<feature type="domain" description="Cyclic nucleotide-binding" evidence="2">
    <location>
        <begin position="436"/>
        <end position="555"/>
    </location>
</feature>
<dbReference type="SUPFAM" id="SSF51206">
    <property type="entry name" value="cAMP-binding domain-like"/>
    <property type="match status" value="2"/>
</dbReference>
<dbReference type="Gene3D" id="1.25.40.10">
    <property type="entry name" value="Tetratricopeptide repeat domain"/>
    <property type="match status" value="1"/>
</dbReference>
<dbReference type="SMART" id="SM00100">
    <property type="entry name" value="cNMP"/>
    <property type="match status" value="2"/>
</dbReference>
<dbReference type="InterPro" id="IPR011990">
    <property type="entry name" value="TPR-like_helical_dom_sf"/>
</dbReference>